<reference evidence="3" key="1">
    <citation type="submission" date="2025-08" db="UniProtKB">
        <authorList>
            <consortium name="RefSeq"/>
        </authorList>
    </citation>
    <scope>IDENTIFICATION</scope>
</reference>
<dbReference type="Proteomes" id="UP000189703">
    <property type="component" value="Unplaced"/>
</dbReference>
<dbReference type="PANTHER" id="PTHR31917:SF147">
    <property type="entry name" value="AGENET DOMAIN-CONTAINING PROTEIN"/>
    <property type="match status" value="1"/>
</dbReference>
<evidence type="ECO:0000313" key="2">
    <source>
        <dbReference type="Proteomes" id="UP000189703"/>
    </source>
</evidence>
<dbReference type="RefSeq" id="XP_010247734.1">
    <property type="nucleotide sequence ID" value="XM_010249432.2"/>
</dbReference>
<dbReference type="Pfam" id="PF05641">
    <property type="entry name" value="Agenet"/>
    <property type="match status" value="3"/>
</dbReference>
<feature type="domain" description="Agenet" evidence="1">
    <location>
        <begin position="157"/>
        <end position="224"/>
    </location>
</feature>
<dbReference type="AlphaFoldDB" id="A0A1U7ZHP5"/>
<gene>
    <name evidence="3" type="primary">LOC104590698</name>
</gene>
<dbReference type="eggNOG" id="ENOG502QSXC">
    <property type="taxonomic scope" value="Eukaryota"/>
</dbReference>
<dbReference type="STRING" id="4432.A0A1U7ZHP5"/>
<dbReference type="InterPro" id="IPR008395">
    <property type="entry name" value="Agenet-like_dom"/>
</dbReference>
<dbReference type="FunCoup" id="A0A1U7ZHP5">
    <property type="interactions" value="722"/>
</dbReference>
<dbReference type="CDD" id="cd20405">
    <property type="entry name" value="Tudor_Agenet_AtDUF_rpt1_3"/>
    <property type="match status" value="2"/>
</dbReference>
<accession>A0A1U7ZHP5</accession>
<feature type="domain" description="Agenet" evidence="1">
    <location>
        <begin position="79"/>
        <end position="135"/>
    </location>
</feature>
<proteinExistence type="predicted"/>
<dbReference type="CDD" id="cd20406">
    <property type="entry name" value="Tudor_Agenet_AtDUF_rpt2_4"/>
    <property type="match status" value="2"/>
</dbReference>
<dbReference type="OMA" id="WVMASKA"/>
<dbReference type="GeneID" id="104590698"/>
<feature type="domain" description="Agenet" evidence="1">
    <location>
        <begin position="4"/>
        <end position="77"/>
    </location>
</feature>
<keyword evidence="2" id="KW-1185">Reference proteome</keyword>
<dbReference type="OrthoDB" id="2020707at2759"/>
<dbReference type="SMART" id="SM00743">
    <property type="entry name" value="Agenet"/>
    <property type="match status" value="4"/>
</dbReference>
<sequence length="294" mass="34165">MAETQFPRGALIEVCCDDDGFRGAWFEATVLRSVTRRQNKPQLYIEYSHLVQEQDQSKPLKEFVNVVNARPRPPRDIDPTFKLSEEVDAFHNDAWWEGIVTQVLDNSRYSVFFRGTKEQIEFGKNDLRRHREWIDGSWNPPKEVQLNLDSTPSNSEDKYDKGTLVEVSSNEEGFQGVWFTATIVKASGKNKYTVEYQTLITDKGKPLREVADTAHIRPLPPETKVDSFGRFEEVDALYKDGWWVGVISKVTSRSKYIVYFRNTNEELEFKHSDLRVHYDWIDGKWVRASKALGF</sequence>
<name>A0A1U7ZHP5_NELNU</name>
<evidence type="ECO:0000259" key="1">
    <source>
        <dbReference type="SMART" id="SM00743"/>
    </source>
</evidence>
<feature type="domain" description="Agenet" evidence="1">
    <location>
        <begin position="226"/>
        <end position="282"/>
    </location>
</feature>
<dbReference type="KEGG" id="nnu:104590698"/>
<dbReference type="Gene3D" id="2.30.30.140">
    <property type="match status" value="1"/>
</dbReference>
<dbReference type="InParanoid" id="A0A1U7ZHP5"/>
<dbReference type="PANTHER" id="PTHR31917">
    <property type="entry name" value="AGENET DOMAIN-CONTAINING PROTEIN-RELATED"/>
    <property type="match status" value="1"/>
</dbReference>
<protein>
    <submittedName>
        <fullName evidence="3">DUF724 domain-containing protein 3</fullName>
    </submittedName>
</protein>
<organism evidence="2 3">
    <name type="scientific">Nelumbo nucifera</name>
    <name type="common">Sacred lotus</name>
    <dbReference type="NCBI Taxonomy" id="4432"/>
    <lineage>
        <taxon>Eukaryota</taxon>
        <taxon>Viridiplantae</taxon>
        <taxon>Streptophyta</taxon>
        <taxon>Embryophyta</taxon>
        <taxon>Tracheophyta</taxon>
        <taxon>Spermatophyta</taxon>
        <taxon>Magnoliopsida</taxon>
        <taxon>Proteales</taxon>
        <taxon>Nelumbonaceae</taxon>
        <taxon>Nelumbo</taxon>
    </lineage>
</organism>
<evidence type="ECO:0000313" key="3">
    <source>
        <dbReference type="RefSeq" id="XP_010247734.1"/>
    </source>
</evidence>
<dbReference type="InterPro" id="IPR014002">
    <property type="entry name" value="Agenet_dom_plant"/>
</dbReference>